<proteinExistence type="predicted"/>
<sequence>MMVAMEDQDSEYLNGINKVDSRFKENRSSRDWVNEFLKRHPVLTKRLATNIKRCRAAVTAEIVNEYFDNAEKELANLLSGAIVNYDESNLKDDPSAKTVIARGGSRHVETIMDSSKQSTSITAAVSDNGCVLPFYVVYKAKYVYPTWIENGPQHTTYNASESGWFNMLLFEDWFIKTALTYFKKFGPNQKKAIIGDNLGAHLSIKVIQMCEENNIFASLVCSRTERSRSENYKES</sequence>
<keyword evidence="3" id="KW-1185">Reference proteome</keyword>
<dbReference type="EMBL" id="JAHWGI010000968">
    <property type="protein sequence ID" value="KAK3918891.1"/>
    <property type="molecule type" value="Genomic_DNA"/>
</dbReference>
<evidence type="ECO:0000259" key="1">
    <source>
        <dbReference type="Pfam" id="PF03184"/>
    </source>
</evidence>
<dbReference type="Pfam" id="PF03184">
    <property type="entry name" value="DDE_1"/>
    <property type="match status" value="1"/>
</dbReference>
<name>A0AAE1LG31_9NEOP</name>
<reference evidence="2" key="1">
    <citation type="submission" date="2021-07" db="EMBL/GenBank/DDBJ databases">
        <authorList>
            <person name="Catto M.A."/>
            <person name="Jacobson A."/>
            <person name="Kennedy G."/>
            <person name="Labadie P."/>
            <person name="Hunt B.G."/>
            <person name="Srinivasan R."/>
        </authorList>
    </citation>
    <scope>NUCLEOTIDE SEQUENCE</scope>
    <source>
        <strain evidence="2">PL_HMW_Pooled</strain>
        <tissue evidence="2">Head</tissue>
    </source>
</reference>
<protein>
    <submittedName>
        <fullName evidence="2">Jerky protein homolog-like</fullName>
    </submittedName>
</protein>
<accession>A0AAE1LG31</accession>
<reference evidence="2" key="2">
    <citation type="journal article" date="2023" name="BMC Genomics">
        <title>Pest status, molecular evolution, and epigenetic factors derived from the genome assembly of Frankliniella fusca, a thysanopteran phytovirus vector.</title>
        <authorList>
            <person name="Catto M.A."/>
            <person name="Labadie P.E."/>
            <person name="Jacobson A.L."/>
            <person name="Kennedy G.G."/>
            <person name="Srinivasan R."/>
            <person name="Hunt B.G."/>
        </authorList>
    </citation>
    <scope>NUCLEOTIDE SEQUENCE</scope>
    <source>
        <strain evidence="2">PL_HMW_Pooled</strain>
    </source>
</reference>
<evidence type="ECO:0000313" key="2">
    <source>
        <dbReference type="EMBL" id="KAK3918891.1"/>
    </source>
</evidence>
<dbReference type="Proteomes" id="UP001219518">
    <property type="component" value="Unassembled WGS sequence"/>
</dbReference>
<dbReference type="GO" id="GO:0003676">
    <property type="term" value="F:nucleic acid binding"/>
    <property type="evidence" value="ECO:0007669"/>
    <property type="project" value="InterPro"/>
</dbReference>
<dbReference type="AlphaFoldDB" id="A0AAE1LG31"/>
<dbReference type="InterPro" id="IPR004875">
    <property type="entry name" value="DDE_SF_endonuclease_dom"/>
</dbReference>
<organism evidence="2 3">
    <name type="scientific">Frankliniella fusca</name>
    <dbReference type="NCBI Taxonomy" id="407009"/>
    <lineage>
        <taxon>Eukaryota</taxon>
        <taxon>Metazoa</taxon>
        <taxon>Ecdysozoa</taxon>
        <taxon>Arthropoda</taxon>
        <taxon>Hexapoda</taxon>
        <taxon>Insecta</taxon>
        <taxon>Pterygota</taxon>
        <taxon>Neoptera</taxon>
        <taxon>Paraneoptera</taxon>
        <taxon>Thysanoptera</taxon>
        <taxon>Terebrantia</taxon>
        <taxon>Thripoidea</taxon>
        <taxon>Thripidae</taxon>
        <taxon>Frankliniella</taxon>
    </lineage>
</organism>
<comment type="caution">
    <text evidence="2">The sequence shown here is derived from an EMBL/GenBank/DDBJ whole genome shotgun (WGS) entry which is preliminary data.</text>
</comment>
<feature type="domain" description="DDE-1" evidence="1">
    <location>
        <begin position="117"/>
        <end position="217"/>
    </location>
</feature>
<gene>
    <name evidence="2" type="ORF">KUF71_001015</name>
</gene>
<evidence type="ECO:0000313" key="3">
    <source>
        <dbReference type="Proteomes" id="UP001219518"/>
    </source>
</evidence>